<organism evidence="2 3">
    <name type="scientific">Solimonas fluminis</name>
    <dbReference type="NCBI Taxonomy" id="2086571"/>
    <lineage>
        <taxon>Bacteria</taxon>
        <taxon>Pseudomonadati</taxon>
        <taxon>Pseudomonadota</taxon>
        <taxon>Gammaproteobacteria</taxon>
        <taxon>Nevskiales</taxon>
        <taxon>Nevskiaceae</taxon>
        <taxon>Solimonas</taxon>
    </lineage>
</organism>
<feature type="signal peptide" evidence="1">
    <location>
        <begin position="1"/>
        <end position="19"/>
    </location>
</feature>
<dbReference type="Proteomes" id="UP000238220">
    <property type="component" value="Unassembled WGS sequence"/>
</dbReference>
<sequence>MRTAAAPAAAALLALAACSGGVGDGRRPVKIQVTSVYGGDSLDSYECAAVQLTAVATFSGEGEDTFEAVSERSTWTSNDTGVAIVSNGDIPIPGATGLYYAQGTVIVLRPGSATITADYAGLRAQYGISATSIGDLSITPALTRMAPETSQKFKLETTTAESSVALDLTSVAAWSVVTAGAPVGISGSTLQALTGPVDTPFVLEASLPLCGRAIRRELQLGPLRELQLSYEQAPGVVLPLGYSEYVGILGLFEDASAPPQELAAQVTGELLEGDEAGYSESADTAGRLIKPLQADEPLRFRYTLESAGLSVDTRPIEARDLDLMALRLSTDDAELELRDSLQAQAHGLFSDGIERPIRHDLSWSSRDTSVATVGAGIEGGKITATSLEGDTVIDAAANDLSGLDAEIAVHTYRKRPE</sequence>
<keyword evidence="1" id="KW-0732">Signal</keyword>
<proteinExistence type="predicted"/>
<gene>
    <name evidence="2" type="ORF">C3942_01965</name>
</gene>
<dbReference type="Gene3D" id="2.60.40.1080">
    <property type="match status" value="2"/>
</dbReference>
<evidence type="ECO:0000313" key="2">
    <source>
        <dbReference type="EMBL" id="PPE75682.1"/>
    </source>
</evidence>
<dbReference type="OrthoDB" id="7055151at2"/>
<name>A0A2S5TL59_9GAMM</name>
<evidence type="ECO:0000313" key="3">
    <source>
        <dbReference type="Proteomes" id="UP000238220"/>
    </source>
</evidence>
<evidence type="ECO:0008006" key="4">
    <source>
        <dbReference type="Google" id="ProtNLM"/>
    </source>
</evidence>
<feature type="chain" id="PRO_5015567322" description="BIG2 domain-containing protein" evidence="1">
    <location>
        <begin position="20"/>
        <end position="417"/>
    </location>
</feature>
<accession>A0A2S5TL59</accession>
<evidence type="ECO:0000256" key="1">
    <source>
        <dbReference type="SAM" id="SignalP"/>
    </source>
</evidence>
<reference evidence="2 3" key="1">
    <citation type="submission" date="2018-02" db="EMBL/GenBank/DDBJ databases">
        <title>Genome sequencing of Solimonas sp. HR-BB.</title>
        <authorList>
            <person name="Lee Y."/>
            <person name="Jeon C.O."/>
        </authorList>
    </citation>
    <scope>NUCLEOTIDE SEQUENCE [LARGE SCALE GENOMIC DNA]</scope>
    <source>
        <strain evidence="2 3">HR-BB</strain>
    </source>
</reference>
<keyword evidence="3" id="KW-1185">Reference proteome</keyword>
<dbReference type="EMBL" id="PSNW01000001">
    <property type="protein sequence ID" value="PPE75682.1"/>
    <property type="molecule type" value="Genomic_DNA"/>
</dbReference>
<comment type="caution">
    <text evidence="2">The sequence shown here is derived from an EMBL/GenBank/DDBJ whole genome shotgun (WGS) entry which is preliminary data.</text>
</comment>
<protein>
    <recommendedName>
        <fullName evidence="4">BIG2 domain-containing protein</fullName>
    </recommendedName>
</protein>
<dbReference type="PROSITE" id="PS51257">
    <property type="entry name" value="PROKAR_LIPOPROTEIN"/>
    <property type="match status" value="1"/>
</dbReference>
<dbReference type="RefSeq" id="WP_104228647.1">
    <property type="nucleotide sequence ID" value="NZ_PSNW01000001.1"/>
</dbReference>
<dbReference type="AlphaFoldDB" id="A0A2S5TL59"/>